<name>A0ABP1MWK1_XYLVO</name>
<feature type="region of interest" description="Disordered" evidence="1">
    <location>
        <begin position="470"/>
        <end position="523"/>
    </location>
</feature>
<feature type="region of interest" description="Disordered" evidence="1">
    <location>
        <begin position="536"/>
        <end position="561"/>
    </location>
</feature>
<organism evidence="2 3">
    <name type="scientific">Xylocopa violacea</name>
    <name type="common">Violet carpenter bee</name>
    <name type="synonym">Apis violacea</name>
    <dbReference type="NCBI Taxonomy" id="135666"/>
    <lineage>
        <taxon>Eukaryota</taxon>
        <taxon>Metazoa</taxon>
        <taxon>Ecdysozoa</taxon>
        <taxon>Arthropoda</taxon>
        <taxon>Hexapoda</taxon>
        <taxon>Insecta</taxon>
        <taxon>Pterygota</taxon>
        <taxon>Neoptera</taxon>
        <taxon>Endopterygota</taxon>
        <taxon>Hymenoptera</taxon>
        <taxon>Apocrita</taxon>
        <taxon>Aculeata</taxon>
        <taxon>Apoidea</taxon>
        <taxon>Anthophila</taxon>
        <taxon>Apidae</taxon>
        <taxon>Xylocopa</taxon>
        <taxon>Xylocopa</taxon>
    </lineage>
</organism>
<evidence type="ECO:0000313" key="3">
    <source>
        <dbReference type="Proteomes" id="UP001642520"/>
    </source>
</evidence>
<keyword evidence="3" id="KW-1185">Reference proteome</keyword>
<feature type="compositionally biased region" description="Polar residues" evidence="1">
    <location>
        <begin position="53"/>
        <end position="64"/>
    </location>
</feature>
<dbReference type="Proteomes" id="UP001642520">
    <property type="component" value="Unassembled WGS sequence"/>
</dbReference>
<protein>
    <submittedName>
        <fullName evidence="2">Uncharacterized protein</fullName>
    </submittedName>
</protein>
<feature type="compositionally biased region" description="Polar residues" evidence="1">
    <location>
        <begin position="551"/>
        <end position="561"/>
    </location>
</feature>
<evidence type="ECO:0000313" key="2">
    <source>
        <dbReference type="EMBL" id="CAL7933114.1"/>
    </source>
</evidence>
<proteinExistence type="predicted"/>
<feature type="non-terminal residue" evidence="2">
    <location>
        <position position="561"/>
    </location>
</feature>
<feature type="region of interest" description="Disordered" evidence="1">
    <location>
        <begin position="1"/>
        <end position="127"/>
    </location>
</feature>
<reference evidence="2 3" key="1">
    <citation type="submission" date="2024-08" db="EMBL/GenBank/DDBJ databases">
        <authorList>
            <person name="Will J Nash"/>
            <person name="Angela Man"/>
            <person name="Seanna McTaggart"/>
            <person name="Kendall Baker"/>
            <person name="Tom Barker"/>
            <person name="Leah Catchpole"/>
            <person name="Alex Durrant"/>
            <person name="Karim Gharbi"/>
            <person name="Naomi Irish"/>
            <person name="Gemy Kaithakottil"/>
            <person name="Debby Ku"/>
            <person name="Aaliyah Providence"/>
            <person name="Felix Shaw"/>
            <person name="David Swarbreck"/>
            <person name="Chris Watkins"/>
            <person name="Ann M. McCartney"/>
            <person name="Giulio Formenti"/>
            <person name="Alice Mouton"/>
            <person name="Noel Vella"/>
            <person name="Bjorn M von Reumont"/>
            <person name="Adriana Vella"/>
            <person name="Wilfried Haerty"/>
        </authorList>
    </citation>
    <scope>NUCLEOTIDE SEQUENCE [LARGE SCALE GENOMIC DNA]</scope>
</reference>
<feature type="compositionally biased region" description="Basic and acidic residues" evidence="1">
    <location>
        <begin position="1"/>
        <end position="11"/>
    </location>
</feature>
<feature type="compositionally biased region" description="Basic and acidic residues" evidence="1">
    <location>
        <begin position="102"/>
        <end position="125"/>
    </location>
</feature>
<gene>
    <name evidence="2" type="ORF">XYLVIOL_LOCUS308</name>
</gene>
<comment type="caution">
    <text evidence="2">The sequence shown here is derived from an EMBL/GenBank/DDBJ whole genome shotgun (WGS) entry which is preliminary data.</text>
</comment>
<evidence type="ECO:0000256" key="1">
    <source>
        <dbReference type="SAM" id="MobiDB-lite"/>
    </source>
</evidence>
<feature type="compositionally biased region" description="Low complexity" evidence="1">
    <location>
        <begin position="514"/>
        <end position="523"/>
    </location>
</feature>
<sequence>MEPGRRGEQRSARSSTSRSRFPSRDTRSEAFYAGAEPLSVRRALHNSAGPDPDTNSAPNSSGSTERARRHRASGRADPAELAPRPAKPPNQEAYHTVPRDVAVSRREILRRCGEETEDQQGERPRTLPSIVRKSHKDCARVVQSTKKVSRQDILRRRTSVDVLVGVPRRRAVREERLESSEAKGGAGKSSSSFARNAARQRGSRWGKEDARESRSVCDLLAVTSKLQDITRGLVPRPSTLPKIIHVSRSSREDWASSRLAKDAVRKEPPVYGRIRRRKTSLPSNTATLRGSFLSLARCPKPGSLRERAVDVEFRTTARHLRDPVPDAPYCSATLPLVEMRTNPQRNAIYAKVSRRTLRAVQRGEKDVVDAGQRTMSRRRIIENTQDNEADESRPVEDSVEIQREFPSESLTYPGVDAEAGARRVPGVAGVAARAKESGRSKSQGRLIENFRSTRREIDAGSRLATTLPSYVKSSRKCSAESPPGKCSSKQIKERSNQARKSASGHARAYSDANSGRSSSPVTTSSIFGFCTGKRKVQSTSNSGAKAESASAGPTWSLETVS</sequence>
<accession>A0ABP1MWK1</accession>
<feature type="region of interest" description="Disordered" evidence="1">
    <location>
        <begin position="173"/>
        <end position="209"/>
    </location>
</feature>
<dbReference type="EMBL" id="CAXAJV020001280">
    <property type="protein sequence ID" value="CAL7933114.1"/>
    <property type="molecule type" value="Genomic_DNA"/>
</dbReference>